<dbReference type="EMBL" id="JANBUL010000079">
    <property type="protein sequence ID" value="KAJ2782213.1"/>
    <property type="molecule type" value="Genomic_DNA"/>
</dbReference>
<gene>
    <name evidence="2" type="ORF">H4R18_002422</name>
</gene>
<dbReference type="Pfam" id="PF00561">
    <property type="entry name" value="Abhydrolase_1"/>
    <property type="match status" value="1"/>
</dbReference>
<evidence type="ECO:0000313" key="2">
    <source>
        <dbReference type="EMBL" id="KAJ2782213.1"/>
    </source>
</evidence>
<comment type="caution">
    <text evidence="2">The sequence shown here is derived from an EMBL/GenBank/DDBJ whole genome shotgun (WGS) entry which is preliminary data.</text>
</comment>
<dbReference type="InterPro" id="IPR029058">
    <property type="entry name" value="AB_hydrolase_fold"/>
</dbReference>
<dbReference type="Gene3D" id="3.40.50.1820">
    <property type="entry name" value="alpha/beta hydrolase"/>
    <property type="match status" value="1"/>
</dbReference>
<dbReference type="Proteomes" id="UP001140217">
    <property type="component" value="Unassembled WGS sequence"/>
</dbReference>
<feature type="domain" description="AB hydrolase-1" evidence="1">
    <location>
        <begin position="57"/>
        <end position="299"/>
    </location>
</feature>
<dbReference type="InterPro" id="IPR000073">
    <property type="entry name" value="AB_hydrolase_1"/>
</dbReference>
<sequence length="328" mass="35229">METLGSIDTTMPVGVVDSPIKDHLAKRGTVNVAPEGSAAPIDVYYEVYGTGPERVAFINGMSADRQMWELNVADFMALGRYQCLAYDHRGTGLSTHGVPLSSVTTTLLAADLRALMDALGWERAHIVGVSMGGMVALEFASQHPQMVQTLTLAVTNAGLAMPPLRGIASTLWAQLTRDPVERFERLCRTIYTEEYLRSPAPEGSGCDTMLELCVKHAVRRSQYTRPMSFAGFLGQVGAVFRHYVAPARLAAIGRSLPGKRILVATGDEDHMVRVSNSAYLADSIGREHVIFKVFEGTGHGMSSQVSARFVAAIDEMVTAAAAAAAPAT</sequence>
<dbReference type="InterPro" id="IPR050471">
    <property type="entry name" value="AB_hydrolase"/>
</dbReference>
<dbReference type="PRINTS" id="PR00111">
    <property type="entry name" value="ABHYDROLASE"/>
</dbReference>
<name>A0A9W8HIH8_9FUNG</name>
<organism evidence="2 3">
    <name type="scientific">Coemansia javaensis</name>
    <dbReference type="NCBI Taxonomy" id="2761396"/>
    <lineage>
        <taxon>Eukaryota</taxon>
        <taxon>Fungi</taxon>
        <taxon>Fungi incertae sedis</taxon>
        <taxon>Zoopagomycota</taxon>
        <taxon>Kickxellomycotina</taxon>
        <taxon>Kickxellomycetes</taxon>
        <taxon>Kickxellales</taxon>
        <taxon>Kickxellaceae</taxon>
        <taxon>Coemansia</taxon>
    </lineage>
</organism>
<dbReference type="SUPFAM" id="SSF53474">
    <property type="entry name" value="alpha/beta-Hydrolases"/>
    <property type="match status" value="1"/>
</dbReference>
<keyword evidence="3" id="KW-1185">Reference proteome</keyword>
<evidence type="ECO:0000259" key="1">
    <source>
        <dbReference type="Pfam" id="PF00561"/>
    </source>
</evidence>
<proteinExistence type="predicted"/>
<accession>A0A9W8HIH8</accession>
<dbReference type="AlphaFoldDB" id="A0A9W8HIH8"/>
<reference evidence="2" key="1">
    <citation type="submission" date="2022-07" db="EMBL/GenBank/DDBJ databases">
        <title>Phylogenomic reconstructions and comparative analyses of Kickxellomycotina fungi.</title>
        <authorList>
            <person name="Reynolds N.K."/>
            <person name="Stajich J.E."/>
            <person name="Barry K."/>
            <person name="Grigoriev I.V."/>
            <person name="Crous P."/>
            <person name="Smith M.E."/>
        </authorList>
    </citation>
    <scope>NUCLEOTIDE SEQUENCE</scope>
    <source>
        <strain evidence="2">NBRC 105414</strain>
    </source>
</reference>
<dbReference type="PANTHER" id="PTHR43433">
    <property type="entry name" value="HYDROLASE, ALPHA/BETA FOLD FAMILY PROTEIN"/>
    <property type="match status" value="1"/>
</dbReference>
<dbReference type="PANTHER" id="PTHR43433:SF5">
    <property type="entry name" value="AB HYDROLASE-1 DOMAIN-CONTAINING PROTEIN"/>
    <property type="match status" value="1"/>
</dbReference>
<dbReference type="OrthoDB" id="19657at2759"/>
<evidence type="ECO:0000313" key="3">
    <source>
        <dbReference type="Proteomes" id="UP001140217"/>
    </source>
</evidence>
<protein>
    <recommendedName>
        <fullName evidence="1">AB hydrolase-1 domain-containing protein</fullName>
    </recommendedName>
</protein>